<dbReference type="AlphaFoldDB" id="A0AAD5T6A8"/>
<feature type="region of interest" description="Disordered" evidence="1">
    <location>
        <begin position="1"/>
        <end position="37"/>
    </location>
</feature>
<comment type="caution">
    <text evidence="2">The sequence shown here is derived from an EMBL/GenBank/DDBJ whole genome shotgun (WGS) entry which is preliminary data.</text>
</comment>
<evidence type="ECO:0000256" key="1">
    <source>
        <dbReference type="SAM" id="MobiDB-lite"/>
    </source>
</evidence>
<accession>A0AAD5T6A8</accession>
<evidence type="ECO:0000313" key="2">
    <source>
        <dbReference type="EMBL" id="KAJ3129112.1"/>
    </source>
</evidence>
<dbReference type="Proteomes" id="UP001211907">
    <property type="component" value="Unassembled WGS sequence"/>
</dbReference>
<sequence length="166" mass="18396">MKHPITYSTKHRLAHKQRQTAPLEARARSHSEPSTAAVVEPSVVEAMTHTETAHEMRRRSLPVDSGLLTHNLLSASKEMREFSSSPPIRTSVKNARIIIDSDSDESIVPNTQESLIIIAAVPNTLSVLWDAEISDSEDGEYHHATPELDDDGALLITKFSLRLLIL</sequence>
<protein>
    <submittedName>
        <fullName evidence="2">Uncharacterized protein</fullName>
    </submittedName>
</protein>
<proteinExistence type="predicted"/>
<keyword evidence="3" id="KW-1185">Reference proteome</keyword>
<feature type="compositionally biased region" description="Basic residues" evidence="1">
    <location>
        <begin position="1"/>
        <end position="18"/>
    </location>
</feature>
<name>A0AAD5T6A8_9FUNG</name>
<evidence type="ECO:0000313" key="3">
    <source>
        <dbReference type="Proteomes" id="UP001211907"/>
    </source>
</evidence>
<gene>
    <name evidence="2" type="ORF">HK100_008803</name>
</gene>
<reference evidence="2" key="1">
    <citation type="submission" date="2020-05" db="EMBL/GenBank/DDBJ databases">
        <title>Phylogenomic resolution of chytrid fungi.</title>
        <authorList>
            <person name="Stajich J.E."/>
            <person name="Amses K."/>
            <person name="Simmons R."/>
            <person name="Seto K."/>
            <person name="Myers J."/>
            <person name="Bonds A."/>
            <person name="Quandt C.A."/>
            <person name="Barry K."/>
            <person name="Liu P."/>
            <person name="Grigoriev I."/>
            <person name="Longcore J.E."/>
            <person name="James T.Y."/>
        </authorList>
    </citation>
    <scope>NUCLEOTIDE SEQUENCE</scope>
    <source>
        <strain evidence="2">JEL0513</strain>
    </source>
</reference>
<dbReference type="EMBL" id="JADGJH010000436">
    <property type="protein sequence ID" value="KAJ3129112.1"/>
    <property type="molecule type" value="Genomic_DNA"/>
</dbReference>
<organism evidence="2 3">
    <name type="scientific">Physocladia obscura</name>
    <dbReference type="NCBI Taxonomy" id="109957"/>
    <lineage>
        <taxon>Eukaryota</taxon>
        <taxon>Fungi</taxon>
        <taxon>Fungi incertae sedis</taxon>
        <taxon>Chytridiomycota</taxon>
        <taxon>Chytridiomycota incertae sedis</taxon>
        <taxon>Chytridiomycetes</taxon>
        <taxon>Chytridiales</taxon>
        <taxon>Chytriomycetaceae</taxon>
        <taxon>Physocladia</taxon>
    </lineage>
</organism>